<evidence type="ECO:0000256" key="6">
    <source>
        <dbReference type="PIRSR" id="PIRSR015582-2"/>
    </source>
</evidence>
<feature type="domain" description="HpcH/HpaI aldolase/citrate lyase" evidence="7">
    <location>
        <begin position="2"/>
        <end position="226"/>
    </location>
</feature>
<protein>
    <submittedName>
        <fullName evidence="8">CoA ester lyase</fullName>
    </submittedName>
</protein>
<dbReference type="InterPro" id="IPR005000">
    <property type="entry name" value="Aldolase/citrate-lyase_domain"/>
</dbReference>
<keyword evidence="9" id="KW-1185">Reference proteome</keyword>
<comment type="caution">
    <text evidence="8">The sequence shown here is derived from an EMBL/GenBank/DDBJ whole genome shotgun (WGS) entry which is preliminary data.</text>
</comment>
<dbReference type="GO" id="GO:0006107">
    <property type="term" value="P:oxaloacetate metabolic process"/>
    <property type="evidence" value="ECO:0007669"/>
    <property type="project" value="TreeGrafter"/>
</dbReference>
<feature type="binding site" evidence="5">
    <location>
        <position position="63"/>
    </location>
    <ligand>
        <name>substrate</name>
    </ligand>
</feature>
<dbReference type="Pfam" id="PF03328">
    <property type="entry name" value="HpcH_HpaI"/>
    <property type="match status" value="1"/>
</dbReference>
<dbReference type="InterPro" id="IPR015813">
    <property type="entry name" value="Pyrv/PenolPyrv_kinase-like_dom"/>
</dbReference>
<dbReference type="PANTHER" id="PTHR32308">
    <property type="entry name" value="LYASE BETA SUBUNIT, PUTATIVE (AFU_ORTHOLOGUE AFUA_4G13030)-RELATED"/>
    <property type="match status" value="1"/>
</dbReference>
<keyword evidence="8" id="KW-0456">Lyase</keyword>
<evidence type="ECO:0000256" key="3">
    <source>
        <dbReference type="ARBA" id="ARBA00022723"/>
    </source>
</evidence>
<sequence>MRSFLFVPGDSEKKLGKAMGTGADALIVDMEDSVALSRKDAAREITPAFVAENRGKGVALFVRVNAFDTGMTFGDLAAVMSAKPDGIMLPKAVGQGDVDRLAIALSALEARDGIEDGATRIFTVATETAEAVLSLGQKIVHPRLAAMTWGAEDLSASLSAQVKHGADGQYLAPFLHARNMCLFASRASGVLPVDSVYPDTRDLAGLEAETIAGRDIGFGSKCAIHPAQIEVINRVYTPTEEQLAWARRIKAAFDAEPDAGVLNLDGQMIDRPHLRLAERLLLLAP</sequence>
<reference evidence="8" key="1">
    <citation type="submission" date="2022-06" db="EMBL/GenBank/DDBJ databases">
        <title>Isolation and Genomics of Futiania mangrovii gen. nov., sp. nov., a Rare and Metabolically-versatile member in the Class Alphaproteobacteria.</title>
        <authorList>
            <person name="Liu L."/>
            <person name="Huang W.-C."/>
            <person name="Pan J."/>
            <person name="Li J."/>
            <person name="Huang Y."/>
            <person name="Du H."/>
            <person name="Liu Y."/>
            <person name="Li M."/>
        </authorList>
    </citation>
    <scope>NUCLEOTIDE SEQUENCE</scope>
    <source>
        <strain evidence="8">FT118</strain>
    </source>
</reference>
<keyword evidence="3 6" id="KW-0479">Metal-binding</keyword>
<dbReference type="InterPro" id="IPR040442">
    <property type="entry name" value="Pyrv_kinase-like_dom_sf"/>
</dbReference>
<evidence type="ECO:0000259" key="7">
    <source>
        <dbReference type="Pfam" id="PF03328"/>
    </source>
</evidence>
<dbReference type="PIRSF" id="PIRSF015582">
    <property type="entry name" value="Cit_lyase_B"/>
    <property type="match status" value="1"/>
</dbReference>
<proteinExistence type="inferred from homology"/>
<dbReference type="Proteomes" id="UP001055804">
    <property type="component" value="Unassembled WGS sequence"/>
</dbReference>
<dbReference type="AlphaFoldDB" id="A0A9J6PCM0"/>
<feature type="binding site" evidence="5">
    <location>
        <position position="127"/>
    </location>
    <ligand>
        <name>substrate</name>
    </ligand>
</feature>
<name>A0A9J6PCM0_9PROT</name>
<evidence type="ECO:0000313" key="8">
    <source>
        <dbReference type="EMBL" id="MCP1335387.1"/>
    </source>
</evidence>
<evidence type="ECO:0000256" key="4">
    <source>
        <dbReference type="ARBA" id="ARBA00022842"/>
    </source>
</evidence>
<dbReference type="Gene3D" id="3.20.20.60">
    <property type="entry name" value="Phosphoenolpyruvate-binding domains"/>
    <property type="match status" value="1"/>
</dbReference>
<feature type="binding site" evidence="6">
    <location>
        <position position="153"/>
    </location>
    <ligand>
        <name>Mg(2+)</name>
        <dbReference type="ChEBI" id="CHEBI:18420"/>
    </ligand>
</feature>
<organism evidence="8 9">
    <name type="scientific">Futiania mangrovi</name>
    <dbReference type="NCBI Taxonomy" id="2959716"/>
    <lineage>
        <taxon>Bacteria</taxon>
        <taxon>Pseudomonadati</taxon>
        <taxon>Pseudomonadota</taxon>
        <taxon>Alphaproteobacteria</taxon>
        <taxon>Futianiales</taxon>
        <taxon>Futianiaceae</taxon>
        <taxon>Futiania</taxon>
    </lineage>
</organism>
<dbReference type="RefSeq" id="WP_269331333.1">
    <property type="nucleotide sequence ID" value="NZ_JAMZFT010000001.1"/>
</dbReference>
<comment type="cofactor">
    <cofactor evidence="1">
        <name>Mg(2+)</name>
        <dbReference type="ChEBI" id="CHEBI:18420"/>
    </cofactor>
</comment>
<dbReference type="GO" id="GO:0000287">
    <property type="term" value="F:magnesium ion binding"/>
    <property type="evidence" value="ECO:0007669"/>
    <property type="project" value="TreeGrafter"/>
</dbReference>
<feature type="binding site" evidence="6">
    <location>
        <position position="127"/>
    </location>
    <ligand>
        <name>Mg(2+)</name>
        <dbReference type="ChEBI" id="CHEBI:18420"/>
    </ligand>
</feature>
<dbReference type="SUPFAM" id="SSF51621">
    <property type="entry name" value="Phosphoenolpyruvate/pyruvate domain"/>
    <property type="match status" value="1"/>
</dbReference>
<dbReference type="InterPro" id="IPR011206">
    <property type="entry name" value="Citrate_lyase_beta/mcl1/mcl2"/>
</dbReference>
<keyword evidence="4 6" id="KW-0460">Magnesium</keyword>
<evidence type="ECO:0000256" key="1">
    <source>
        <dbReference type="ARBA" id="ARBA00001946"/>
    </source>
</evidence>
<gene>
    <name evidence="8" type="ORF">NJQ99_03095</name>
</gene>
<accession>A0A9J6PCM0</accession>
<evidence type="ECO:0000256" key="5">
    <source>
        <dbReference type="PIRSR" id="PIRSR015582-1"/>
    </source>
</evidence>
<dbReference type="EMBL" id="JAMZFT010000001">
    <property type="protein sequence ID" value="MCP1335387.1"/>
    <property type="molecule type" value="Genomic_DNA"/>
</dbReference>
<evidence type="ECO:0000256" key="2">
    <source>
        <dbReference type="ARBA" id="ARBA00005568"/>
    </source>
</evidence>
<dbReference type="GO" id="GO:0016829">
    <property type="term" value="F:lyase activity"/>
    <property type="evidence" value="ECO:0007669"/>
    <property type="project" value="UniProtKB-KW"/>
</dbReference>
<evidence type="ECO:0000313" key="9">
    <source>
        <dbReference type="Proteomes" id="UP001055804"/>
    </source>
</evidence>
<dbReference type="PANTHER" id="PTHR32308:SF0">
    <property type="entry name" value="HPCH_HPAI ALDOLASE_CITRATE LYASE DOMAIN-CONTAINING PROTEIN"/>
    <property type="match status" value="1"/>
</dbReference>
<comment type="similarity">
    <text evidence="2">Belongs to the HpcH/HpaI aldolase family.</text>
</comment>